<dbReference type="GeneTree" id="ENSGT00390000010578"/>
<feature type="region of interest" description="Disordered" evidence="1">
    <location>
        <begin position="1"/>
        <end position="43"/>
    </location>
</feature>
<evidence type="ECO:0000256" key="1">
    <source>
        <dbReference type="SAM" id="MobiDB-lite"/>
    </source>
</evidence>
<dbReference type="AlphaFoldDB" id="A0A2K5EPJ8"/>
<sequence>MPRWSLQQPTSCPHAHTQPLQPPRRTASLGPLVPSWADSGCSRGQKALPAVWPLSCCLQCPQGRPPHPAPHSQRRGSRDLGKEGGEEGAPWPSALLHRHPTPRTPFSASAGCDPPPTQPNPHPTPPQQGCMTPFHRRGAERAGSLPM</sequence>
<dbReference type="OMA" id="CVTPFHR"/>
<proteinExistence type="predicted"/>
<organism evidence="2 3">
    <name type="scientific">Aotus nancymaae</name>
    <name type="common">Ma's night monkey</name>
    <dbReference type="NCBI Taxonomy" id="37293"/>
    <lineage>
        <taxon>Eukaryota</taxon>
        <taxon>Metazoa</taxon>
        <taxon>Chordata</taxon>
        <taxon>Craniata</taxon>
        <taxon>Vertebrata</taxon>
        <taxon>Euteleostomi</taxon>
        <taxon>Mammalia</taxon>
        <taxon>Eutheria</taxon>
        <taxon>Euarchontoglires</taxon>
        <taxon>Primates</taxon>
        <taxon>Haplorrhini</taxon>
        <taxon>Platyrrhini</taxon>
        <taxon>Aotidae</taxon>
        <taxon>Aotus</taxon>
    </lineage>
</organism>
<keyword evidence="3" id="KW-1185">Reference proteome</keyword>
<accession>A0A2K5EPJ8</accession>
<dbReference type="Proteomes" id="UP000233020">
    <property type="component" value="Unplaced"/>
</dbReference>
<reference evidence="2" key="1">
    <citation type="submission" date="2025-08" db="UniProtKB">
        <authorList>
            <consortium name="Ensembl"/>
        </authorList>
    </citation>
    <scope>IDENTIFICATION</scope>
</reference>
<protein>
    <submittedName>
        <fullName evidence="2">Uncharacterized protein</fullName>
    </submittedName>
</protein>
<evidence type="ECO:0000313" key="3">
    <source>
        <dbReference type="Proteomes" id="UP000233020"/>
    </source>
</evidence>
<feature type="region of interest" description="Disordered" evidence="1">
    <location>
        <begin position="62"/>
        <end position="147"/>
    </location>
</feature>
<name>A0A2K5EPJ8_AOTNA</name>
<feature type="compositionally biased region" description="Basic and acidic residues" evidence="1">
    <location>
        <begin position="76"/>
        <end position="85"/>
    </location>
</feature>
<evidence type="ECO:0000313" key="2">
    <source>
        <dbReference type="Ensembl" id="ENSANAP00000035120.1"/>
    </source>
</evidence>
<reference evidence="2" key="2">
    <citation type="submission" date="2025-09" db="UniProtKB">
        <authorList>
            <consortium name="Ensembl"/>
        </authorList>
    </citation>
    <scope>IDENTIFICATION</scope>
</reference>
<dbReference type="Ensembl" id="ENSANAT00000053187.1">
    <property type="protein sequence ID" value="ENSANAP00000035120.1"/>
    <property type="gene ID" value="ENSANAG00000035116.1"/>
</dbReference>
<feature type="compositionally biased region" description="Pro residues" evidence="1">
    <location>
        <begin position="113"/>
        <end position="126"/>
    </location>
</feature>
<feature type="compositionally biased region" description="Polar residues" evidence="1">
    <location>
        <begin position="1"/>
        <end position="11"/>
    </location>
</feature>